<feature type="transmembrane region" description="Helical" evidence="1">
    <location>
        <begin position="53"/>
        <end position="72"/>
    </location>
</feature>
<dbReference type="AlphaFoldDB" id="A0A7W6PT79"/>
<protein>
    <recommendedName>
        <fullName evidence="4">O-antigen ligase family protein</fullName>
    </recommendedName>
</protein>
<evidence type="ECO:0008006" key="4">
    <source>
        <dbReference type="Google" id="ProtNLM"/>
    </source>
</evidence>
<feature type="transmembrane region" description="Helical" evidence="1">
    <location>
        <begin position="110"/>
        <end position="130"/>
    </location>
</feature>
<feature type="transmembrane region" description="Helical" evidence="1">
    <location>
        <begin position="258"/>
        <end position="280"/>
    </location>
</feature>
<gene>
    <name evidence="2" type="ORF">GGQ72_004335</name>
</gene>
<keyword evidence="3" id="KW-1185">Reference proteome</keyword>
<feature type="transmembrane region" description="Helical" evidence="1">
    <location>
        <begin position="204"/>
        <end position="221"/>
    </location>
</feature>
<accession>A0A7W6PT79</accession>
<dbReference type="NCBIfam" id="NF038256">
    <property type="entry name" value="exopoly_VpsF"/>
    <property type="match status" value="1"/>
</dbReference>
<comment type="caution">
    <text evidence="2">The sequence shown here is derived from an EMBL/GenBank/DDBJ whole genome shotgun (WGS) entry which is preliminary data.</text>
</comment>
<organism evidence="2 3">
    <name type="scientific">Rhizobium rhizoryzae</name>
    <dbReference type="NCBI Taxonomy" id="451876"/>
    <lineage>
        <taxon>Bacteria</taxon>
        <taxon>Pseudomonadati</taxon>
        <taxon>Pseudomonadota</taxon>
        <taxon>Alphaproteobacteria</taxon>
        <taxon>Hyphomicrobiales</taxon>
        <taxon>Rhizobiaceae</taxon>
        <taxon>Rhizobium/Agrobacterium group</taxon>
        <taxon>Rhizobium</taxon>
    </lineage>
</organism>
<keyword evidence="1" id="KW-1133">Transmembrane helix</keyword>
<reference evidence="2 3" key="1">
    <citation type="submission" date="2020-08" db="EMBL/GenBank/DDBJ databases">
        <title>Genomic Encyclopedia of Type Strains, Phase IV (KMG-IV): sequencing the most valuable type-strain genomes for metagenomic binning, comparative biology and taxonomic classification.</title>
        <authorList>
            <person name="Goeker M."/>
        </authorList>
    </citation>
    <scope>NUCLEOTIDE SEQUENCE [LARGE SCALE GENOMIC DNA]</scope>
    <source>
        <strain evidence="2 3">DSM 29514</strain>
    </source>
</reference>
<dbReference type="Proteomes" id="UP000519897">
    <property type="component" value="Unassembled WGS sequence"/>
</dbReference>
<evidence type="ECO:0000313" key="3">
    <source>
        <dbReference type="Proteomes" id="UP000519897"/>
    </source>
</evidence>
<feature type="transmembrane region" description="Helical" evidence="1">
    <location>
        <begin position="180"/>
        <end position="197"/>
    </location>
</feature>
<proteinExistence type="predicted"/>
<dbReference type="InterPro" id="IPR048041">
    <property type="entry name" value="VpsF-like"/>
</dbReference>
<dbReference type="RefSeq" id="WP_165130485.1">
    <property type="nucleotide sequence ID" value="NZ_CP049248.1"/>
</dbReference>
<keyword evidence="1" id="KW-0812">Transmembrane</keyword>
<evidence type="ECO:0000313" key="2">
    <source>
        <dbReference type="EMBL" id="MBB4145769.1"/>
    </source>
</evidence>
<dbReference type="EMBL" id="JACIEC010000011">
    <property type="protein sequence ID" value="MBB4145769.1"/>
    <property type="molecule type" value="Genomic_DNA"/>
</dbReference>
<sequence length="435" mass="47594">MTDERMISASRQNAVELAFLLLTVTALLLRLFVPNLLLDLFVSYTSEGGNFLVKFHLAAYAIVLVLFGSLFARPFVLQGSDIALFKSFIVCSGLIVCLTAFIVVTNGFGATGFLIDTYLIAMLAGLLLISQSREARYRIGEIILIVMILSAALGIVEMVFQQRLMPFSEGEPVFRPTGLTGHPLSLGSQTVLAIGFLTLTRWRLWIKVAIVLVLFVGLAAAGARLAMLAGAAQIVLLLYFSSWSGLSKQQEKKIKFFAILFVLILGSVLIVGLFAAGFLSRFGGSLFDENFMARVRIYQVFSLVTWRDIFSGMDANVLLALVREKLDLPFIESAPVYIILTLGLPAALGFTYIIVKYFKALLTEVPVQAKIAGLTYIIVNLSNNGLATKTPDIIFLTVLVVAFRHAGSSIPAVYGDRYFHQVLSTISNGPHRLSV</sequence>
<evidence type="ECO:0000256" key="1">
    <source>
        <dbReference type="SAM" id="Phobius"/>
    </source>
</evidence>
<feature type="transmembrane region" description="Helical" evidence="1">
    <location>
        <begin position="142"/>
        <end position="160"/>
    </location>
</feature>
<feature type="transmembrane region" description="Helical" evidence="1">
    <location>
        <begin position="14"/>
        <end position="33"/>
    </location>
</feature>
<feature type="transmembrane region" description="Helical" evidence="1">
    <location>
        <begin position="227"/>
        <end position="246"/>
    </location>
</feature>
<feature type="transmembrane region" description="Helical" evidence="1">
    <location>
        <begin position="334"/>
        <end position="355"/>
    </location>
</feature>
<keyword evidence="1" id="KW-0472">Membrane</keyword>
<feature type="transmembrane region" description="Helical" evidence="1">
    <location>
        <begin position="84"/>
        <end position="104"/>
    </location>
</feature>
<name>A0A7W6PT79_9HYPH</name>